<reference evidence="1 2" key="1">
    <citation type="journal article" date="2021" name="Plant Biotechnol. J.">
        <title>Multi-omics assisted identification of the key and species-specific regulatory components of drought-tolerant mechanisms in Gossypium stocksii.</title>
        <authorList>
            <person name="Yu D."/>
            <person name="Ke L."/>
            <person name="Zhang D."/>
            <person name="Wu Y."/>
            <person name="Sun Y."/>
            <person name="Mei J."/>
            <person name="Sun J."/>
            <person name="Sun Y."/>
        </authorList>
    </citation>
    <scope>NUCLEOTIDE SEQUENCE [LARGE SCALE GENOMIC DNA]</scope>
    <source>
        <strain evidence="2">cv. E1</strain>
        <tissue evidence="1">Leaf</tissue>
    </source>
</reference>
<evidence type="ECO:0000313" key="1">
    <source>
        <dbReference type="EMBL" id="KAH1105907.1"/>
    </source>
</evidence>
<gene>
    <name evidence="1" type="ORF">J1N35_009675</name>
</gene>
<evidence type="ECO:0000313" key="2">
    <source>
        <dbReference type="Proteomes" id="UP000828251"/>
    </source>
</evidence>
<dbReference type="Proteomes" id="UP000828251">
    <property type="component" value="Unassembled WGS sequence"/>
</dbReference>
<organism evidence="1 2">
    <name type="scientific">Gossypium stocksii</name>
    <dbReference type="NCBI Taxonomy" id="47602"/>
    <lineage>
        <taxon>Eukaryota</taxon>
        <taxon>Viridiplantae</taxon>
        <taxon>Streptophyta</taxon>
        <taxon>Embryophyta</taxon>
        <taxon>Tracheophyta</taxon>
        <taxon>Spermatophyta</taxon>
        <taxon>Magnoliopsida</taxon>
        <taxon>eudicotyledons</taxon>
        <taxon>Gunneridae</taxon>
        <taxon>Pentapetalae</taxon>
        <taxon>rosids</taxon>
        <taxon>malvids</taxon>
        <taxon>Malvales</taxon>
        <taxon>Malvaceae</taxon>
        <taxon>Malvoideae</taxon>
        <taxon>Gossypium</taxon>
    </lineage>
</organism>
<proteinExistence type="predicted"/>
<comment type="caution">
    <text evidence="1">The sequence shown here is derived from an EMBL/GenBank/DDBJ whole genome shotgun (WGS) entry which is preliminary data.</text>
</comment>
<keyword evidence="2" id="KW-1185">Reference proteome</keyword>
<dbReference type="AlphaFoldDB" id="A0A9D3VZI8"/>
<sequence length="64" mass="7005">MDSRLNALAFIAQPEESVTKIDRPCEAISAAQKAPCVARDVASGLYRDGVWLQYLSRQPLIAVT</sequence>
<dbReference type="EMBL" id="JAIQCV010000004">
    <property type="protein sequence ID" value="KAH1105907.1"/>
    <property type="molecule type" value="Genomic_DNA"/>
</dbReference>
<name>A0A9D3VZI8_9ROSI</name>
<accession>A0A9D3VZI8</accession>
<protein>
    <submittedName>
        <fullName evidence="1">Uncharacterized protein</fullName>
    </submittedName>
</protein>